<reference evidence="2 3" key="1">
    <citation type="submission" date="2018-06" db="EMBL/GenBank/DDBJ databases">
        <title>Genomic Encyclopedia of Archaeal and Bacterial Type Strains, Phase II (KMG-II): from individual species to whole genera.</title>
        <authorList>
            <person name="Goeker M."/>
        </authorList>
    </citation>
    <scope>NUCLEOTIDE SEQUENCE [LARGE SCALE GENOMIC DNA]</scope>
    <source>
        <strain evidence="2 3">DSM 22011</strain>
    </source>
</reference>
<protein>
    <submittedName>
        <fullName evidence="2">Uncharacterized protein DUF2087</fullName>
    </submittedName>
</protein>
<gene>
    <name evidence="2" type="ORF">ATI53_100676</name>
</gene>
<dbReference type="Proteomes" id="UP000249165">
    <property type="component" value="Unassembled WGS sequence"/>
</dbReference>
<dbReference type="OrthoDB" id="6867569at2"/>
<name>A0A327YGU6_9RHOB</name>
<sequence length="166" mass="19017">MSRDVIPLTIHDLSLFARRLHDGLKTPPSHLELLGQIARAAGYRNYQHLRAQTTPTPEIDRKLLLRALREFDADGRLRRFPSRNRMQLLCLWPIWARLPAREPLTERQISARLDALCAFRDAAQVRRTLVEGAFVTRTTDGSAYLRREQAPPAEARALIAELSARM</sequence>
<proteinExistence type="predicted"/>
<organism evidence="2 3">
    <name type="scientific">Salipiger aestuarii</name>
    <dbReference type="NCBI Taxonomy" id="568098"/>
    <lineage>
        <taxon>Bacteria</taxon>
        <taxon>Pseudomonadati</taxon>
        <taxon>Pseudomonadota</taxon>
        <taxon>Alphaproteobacteria</taxon>
        <taxon>Rhodobacterales</taxon>
        <taxon>Roseobacteraceae</taxon>
        <taxon>Salipiger</taxon>
    </lineage>
</organism>
<dbReference type="InterPro" id="IPR018656">
    <property type="entry name" value="DUF2087"/>
</dbReference>
<dbReference type="RefSeq" id="WP_009503274.1">
    <property type="nucleotide sequence ID" value="NZ_LIGK01000007.1"/>
</dbReference>
<dbReference type="EMBL" id="QLMG01000006">
    <property type="protein sequence ID" value="RAK20298.1"/>
    <property type="molecule type" value="Genomic_DNA"/>
</dbReference>
<feature type="domain" description="DUF2087" evidence="1">
    <location>
        <begin position="76"/>
        <end position="146"/>
    </location>
</feature>
<accession>A0A327YGU6</accession>
<evidence type="ECO:0000259" key="1">
    <source>
        <dbReference type="Pfam" id="PF09860"/>
    </source>
</evidence>
<dbReference type="Pfam" id="PF09860">
    <property type="entry name" value="DUF2087"/>
    <property type="match status" value="1"/>
</dbReference>
<evidence type="ECO:0000313" key="3">
    <source>
        <dbReference type="Proteomes" id="UP000249165"/>
    </source>
</evidence>
<evidence type="ECO:0000313" key="2">
    <source>
        <dbReference type="EMBL" id="RAK20298.1"/>
    </source>
</evidence>
<dbReference type="AlphaFoldDB" id="A0A327YGU6"/>
<keyword evidence="3" id="KW-1185">Reference proteome</keyword>
<comment type="caution">
    <text evidence="2">The sequence shown here is derived from an EMBL/GenBank/DDBJ whole genome shotgun (WGS) entry which is preliminary data.</text>
</comment>